<evidence type="ECO:0000313" key="1">
    <source>
        <dbReference type="EMBL" id="KFI52316.1"/>
    </source>
</evidence>
<dbReference type="RefSeq" id="WP_035137987.1">
    <property type="nucleotide sequence ID" value="NZ_JGYN01000006.1"/>
</dbReference>
<comment type="caution">
    <text evidence="1">The sequence shown here is derived from an EMBL/GenBank/DDBJ whole genome shotgun (WGS) entry which is preliminary data.</text>
</comment>
<organism evidence="1 2">
    <name type="scientific">Bifidobacterium biavatii DSM 23969</name>
    <dbReference type="NCBI Taxonomy" id="1437608"/>
    <lineage>
        <taxon>Bacteria</taxon>
        <taxon>Bacillati</taxon>
        <taxon>Actinomycetota</taxon>
        <taxon>Actinomycetes</taxon>
        <taxon>Bifidobacteriales</taxon>
        <taxon>Bifidobacteriaceae</taxon>
        <taxon>Bifidobacterium</taxon>
    </lineage>
</organism>
<evidence type="ECO:0000313" key="2">
    <source>
        <dbReference type="Proteomes" id="UP000029108"/>
    </source>
</evidence>
<accession>A0A087A0L6</accession>
<gene>
    <name evidence="1" type="ORF">BBIA_0615</name>
</gene>
<dbReference type="AlphaFoldDB" id="A0A087A0L6"/>
<sequence length="160" mass="17523">MIHVENLYPNPLFVGSESSSNGVKITYGGDGTLTLTGIAKGANTVYYQHNVSLNSRSAGVPLILRATVVCSHTPYQGWPLIAVVDDTGKQKAASSTTSGTYTLQFTLPADWFMIRFQGSDVVDSTTVFSNVGVYRLDDWTAMQKHGITWFNSTDYPLFKQ</sequence>
<protein>
    <submittedName>
        <fullName evidence="1">Uncharacterized protein</fullName>
    </submittedName>
</protein>
<name>A0A087A0L6_9BIFI</name>
<proteinExistence type="predicted"/>
<keyword evidence="2" id="KW-1185">Reference proteome</keyword>
<reference evidence="1 2" key="1">
    <citation type="submission" date="2014-03" db="EMBL/GenBank/DDBJ databases">
        <title>Genomics of Bifidobacteria.</title>
        <authorList>
            <person name="Ventura M."/>
            <person name="Milani C."/>
            <person name="Lugli G.A."/>
        </authorList>
    </citation>
    <scope>NUCLEOTIDE SEQUENCE [LARGE SCALE GENOMIC DNA]</scope>
    <source>
        <strain evidence="1 2">DSM 23969</strain>
    </source>
</reference>
<dbReference type="Proteomes" id="UP000029108">
    <property type="component" value="Unassembled WGS sequence"/>
</dbReference>
<dbReference type="EMBL" id="JGYN01000006">
    <property type="protein sequence ID" value="KFI52316.1"/>
    <property type="molecule type" value="Genomic_DNA"/>
</dbReference>